<feature type="domain" description="ABC transmembrane type-1" evidence="6">
    <location>
        <begin position="1"/>
        <end position="98"/>
    </location>
</feature>
<evidence type="ECO:0000256" key="5">
    <source>
        <dbReference type="SAM" id="Phobius"/>
    </source>
</evidence>
<dbReference type="GO" id="GO:0020037">
    <property type="term" value="F:heme binding"/>
    <property type="evidence" value="ECO:0007669"/>
    <property type="project" value="TreeGrafter"/>
</dbReference>
<proteinExistence type="predicted"/>
<dbReference type="Proteomes" id="UP000784294">
    <property type="component" value="Unassembled WGS sequence"/>
</dbReference>
<dbReference type="InterPro" id="IPR036640">
    <property type="entry name" value="ABC1_TM_sf"/>
</dbReference>
<dbReference type="Gene3D" id="1.20.1560.10">
    <property type="entry name" value="ABC transporter type 1, transmembrane domain"/>
    <property type="match status" value="1"/>
</dbReference>
<dbReference type="Pfam" id="PF00664">
    <property type="entry name" value="ABC_membrane"/>
    <property type="match status" value="1"/>
</dbReference>
<dbReference type="EMBL" id="CAAALY010000286">
    <property type="protein sequence ID" value="VEL06717.1"/>
    <property type="molecule type" value="Genomic_DNA"/>
</dbReference>
<reference evidence="7" key="1">
    <citation type="submission" date="2018-11" db="EMBL/GenBank/DDBJ databases">
        <authorList>
            <consortium name="Pathogen Informatics"/>
        </authorList>
    </citation>
    <scope>NUCLEOTIDE SEQUENCE</scope>
</reference>
<dbReference type="InterPro" id="IPR039421">
    <property type="entry name" value="Type_1_exporter"/>
</dbReference>
<comment type="subcellular location">
    <subcellularLocation>
        <location evidence="1">Membrane</location>
        <topology evidence="1">Multi-pass membrane protein</topology>
    </subcellularLocation>
</comment>
<evidence type="ECO:0000256" key="2">
    <source>
        <dbReference type="ARBA" id="ARBA00022692"/>
    </source>
</evidence>
<organism evidence="7 8">
    <name type="scientific">Protopolystoma xenopodis</name>
    <dbReference type="NCBI Taxonomy" id="117903"/>
    <lineage>
        <taxon>Eukaryota</taxon>
        <taxon>Metazoa</taxon>
        <taxon>Spiralia</taxon>
        <taxon>Lophotrochozoa</taxon>
        <taxon>Platyhelminthes</taxon>
        <taxon>Monogenea</taxon>
        <taxon>Polyopisthocotylea</taxon>
        <taxon>Polystomatidea</taxon>
        <taxon>Polystomatidae</taxon>
        <taxon>Protopolystoma</taxon>
    </lineage>
</organism>
<dbReference type="OrthoDB" id="6500128at2759"/>
<dbReference type="GO" id="GO:0005524">
    <property type="term" value="F:ATP binding"/>
    <property type="evidence" value="ECO:0007669"/>
    <property type="project" value="InterPro"/>
</dbReference>
<accession>A0A448W9X1</accession>
<dbReference type="PANTHER" id="PTHR24221">
    <property type="entry name" value="ATP-BINDING CASSETTE SUB-FAMILY B"/>
    <property type="match status" value="1"/>
</dbReference>
<dbReference type="PROSITE" id="PS50929">
    <property type="entry name" value="ABC_TM1F"/>
    <property type="match status" value="1"/>
</dbReference>
<feature type="transmembrane region" description="Helical" evidence="5">
    <location>
        <begin position="41"/>
        <end position="60"/>
    </location>
</feature>
<keyword evidence="2 5" id="KW-0812">Transmembrane</keyword>
<dbReference type="PANTHER" id="PTHR24221:SF654">
    <property type="entry name" value="ATP-BINDING CASSETTE SUB-FAMILY B MEMBER 6"/>
    <property type="match status" value="1"/>
</dbReference>
<sequence length="144" mass="16712">MISSVKYYNAEEAECKRYRLAMIKCQKADWISNSTLNLLNLVQNLIISAGMLIGCLLIAYDVVRGVLTVGDFVLFFTYLDQLYRPLNFFGTYYRMLQTSFIDMENMFDLLDEKVEIQDVPDASDLKITTGRIEFKNVSFHYTPE</sequence>
<protein>
    <recommendedName>
        <fullName evidence="6">ABC transmembrane type-1 domain-containing protein</fullName>
    </recommendedName>
</protein>
<comment type="caution">
    <text evidence="7">The sequence shown here is derived from an EMBL/GenBank/DDBJ whole genome shotgun (WGS) entry which is preliminary data.</text>
</comment>
<evidence type="ECO:0000256" key="1">
    <source>
        <dbReference type="ARBA" id="ARBA00004141"/>
    </source>
</evidence>
<evidence type="ECO:0000256" key="4">
    <source>
        <dbReference type="ARBA" id="ARBA00023136"/>
    </source>
</evidence>
<evidence type="ECO:0000259" key="6">
    <source>
        <dbReference type="PROSITE" id="PS50929"/>
    </source>
</evidence>
<evidence type="ECO:0000313" key="8">
    <source>
        <dbReference type="Proteomes" id="UP000784294"/>
    </source>
</evidence>
<dbReference type="GO" id="GO:0005774">
    <property type="term" value="C:vacuolar membrane"/>
    <property type="evidence" value="ECO:0007669"/>
    <property type="project" value="TreeGrafter"/>
</dbReference>
<name>A0A448W9X1_9PLAT</name>
<dbReference type="AlphaFoldDB" id="A0A448W9X1"/>
<dbReference type="SUPFAM" id="SSF90123">
    <property type="entry name" value="ABC transporter transmembrane region"/>
    <property type="match status" value="1"/>
</dbReference>
<evidence type="ECO:0000313" key="7">
    <source>
        <dbReference type="EMBL" id="VEL06717.1"/>
    </source>
</evidence>
<keyword evidence="4 5" id="KW-0472">Membrane</keyword>
<keyword evidence="8" id="KW-1185">Reference proteome</keyword>
<keyword evidence="3 5" id="KW-1133">Transmembrane helix</keyword>
<dbReference type="GO" id="GO:0015439">
    <property type="term" value="F:ABC-type heme transporter activity"/>
    <property type="evidence" value="ECO:0007669"/>
    <property type="project" value="TreeGrafter"/>
</dbReference>
<gene>
    <name evidence="7" type="ORF">PXEA_LOCUS157</name>
</gene>
<dbReference type="InterPro" id="IPR011527">
    <property type="entry name" value="ABC1_TM_dom"/>
</dbReference>
<evidence type="ECO:0000256" key="3">
    <source>
        <dbReference type="ARBA" id="ARBA00022989"/>
    </source>
</evidence>